<organism evidence="1 2">
    <name type="scientific">Corynebacterium minutissimum</name>
    <dbReference type="NCBI Taxonomy" id="38301"/>
    <lineage>
        <taxon>Bacteria</taxon>
        <taxon>Bacillati</taxon>
        <taxon>Actinomycetota</taxon>
        <taxon>Actinomycetes</taxon>
        <taxon>Mycobacteriales</taxon>
        <taxon>Corynebacteriaceae</taxon>
        <taxon>Corynebacterium</taxon>
    </lineage>
</organism>
<name>A0A2X4R825_9CORY</name>
<sequence length="79" mass="8735">MTPYGRLAAPAPLFSRALLVVVYFDEQASLIAVIPSQKGISSPLVAMEESAQPVMPKTYRYRYVPTLFLLPAQPNQTHS</sequence>
<proteinExistence type="predicted"/>
<protein>
    <submittedName>
        <fullName evidence="1">Uncharacterized protein</fullName>
    </submittedName>
</protein>
<dbReference type="KEGG" id="cmin:NCTC10288_00786"/>
<dbReference type="EMBL" id="LS483460">
    <property type="protein sequence ID" value="SQH99377.1"/>
    <property type="molecule type" value="Genomic_DNA"/>
</dbReference>
<reference evidence="1 2" key="1">
    <citation type="submission" date="2018-06" db="EMBL/GenBank/DDBJ databases">
        <authorList>
            <consortium name="Pathogen Informatics"/>
            <person name="Doyle S."/>
        </authorList>
    </citation>
    <scope>NUCLEOTIDE SEQUENCE [LARGE SCALE GENOMIC DNA]</scope>
    <source>
        <strain evidence="1 2">NCTC10288</strain>
    </source>
</reference>
<accession>A0A2X4R825</accession>
<gene>
    <name evidence="1" type="ORF">NCTC10288_00786</name>
</gene>
<dbReference type="Proteomes" id="UP000249264">
    <property type="component" value="Chromosome 1"/>
</dbReference>
<evidence type="ECO:0000313" key="2">
    <source>
        <dbReference type="Proteomes" id="UP000249264"/>
    </source>
</evidence>
<evidence type="ECO:0000313" key="1">
    <source>
        <dbReference type="EMBL" id="SQH99377.1"/>
    </source>
</evidence>
<dbReference type="AlphaFoldDB" id="A0A2X4R825"/>